<feature type="transmembrane region" description="Helical" evidence="1">
    <location>
        <begin position="121"/>
        <end position="140"/>
    </location>
</feature>
<feature type="transmembrane region" description="Helical" evidence="1">
    <location>
        <begin position="77"/>
        <end position="101"/>
    </location>
</feature>
<evidence type="ECO:0000256" key="1">
    <source>
        <dbReference type="SAM" id="Phobius"/>
    </source>
</evidence>
<dbReference type="EMBL" id="NRQY01000001">
    <property type="protein sequence ID" value="RUT66642.1"/>
    <property type="molecule type" value="Genomic_DNA"/>
</dbReference>
<gene>
    <name evidence="2" type="ORF">CKG00_09795</name>
</gene>
<keyword evidence="1" id="KW-0472">Membrane</keyword>
<reference evidence="2 3" key="1">
    <citation type="submission" date="2017-08" db="EMBL/GenBank/DDBJ databases">
        <title>Draft genome sequence of pheromone producing symbiont Morganella morganii, of the female New Zealand grass grub Costelytra giveni.</title>
        <authorList>
            <person name="Laugraud A."/>
            <person name="Young S.D."/>
            <person name="Hurst M.H."/>
        </authorList>
    </citation>
    <scope>NUCLEOTIDE SEQUENCE [LARGE SCALE GENOMIC DNA]</scope>
    <source>
        <strain evidence="2 3">MMsCG</strain>
    </source>
</reference>
<dbReference type="Proteomes" id="UP000286908">
    <property type="component" value="Unassembled WGS sequence"/>
</dbReference>
<feature type="transmembrane region" description="Helical" evidence="1">
    <location>
        <begin position="52"/>
        <end position="70"/>
    </location>
</feature>
<dbReference type="AlphaFoldDB" id="A0A433ZX40"/>
<proteinExistence type="predicted"/>
<keyword evidence="1" id="KW-0812">Transmembrane</keyword>
<evidence type="ECO:0000313" key="2">
    <source>
        <dbReference type="EMBL" id="RUT66642.1"/>
    </source>
</evidence>
<sequence>MRKNDLITILSFSLINLMAGYSLSLFAVNIYFPADITVIYTDISSIFTTKAIIAAGFLCISLISFLIIFISRKEIAALPAILMTVINVIVFMLVTFCYGKIYFGNDFPAEITNIPFSVFNYYQLLLFTALISPVIQFIILKLTKP</sequence>
<comment type="caution">
    <text evidence="2">The sequence shown here is derived from an EMBL/GenBank/DDBJ whole genome shotgun (WGS) entry which is preliminary data.</text>
</comment>
<name>A0A433ZX40_MORMO</name>
<organism evidence="2 3">
    <name type="scientific">Morganella morganii</name>
    <name type="common">Proteus morganii</name>
    <dbReference type="NCBI Taxonomy" id="582"/>
    <lineage>
        <taxon>Bacteria</taxon>
        <taxon>Pseudomonadati</taxon>
        <taxon>Pseudomonadota</taxon>
        <taxon>Gammaproteobacteria</taxon>
        <taxon>Enterobacterales</taxon>
        <taxon>Morganellaceae</taxon>
        <taxon>Morganella</taxon>
    </lineage>
</organism>
<feature type="transmembrane region" description="Helical" evidence="1">
    <location>
        <begin position="7"/>
        <end position="32"/>
    </location>
</feature>
<protein>
    <submittedName>
        <fullName evidence="2">Uncharacterized protein</fullName>
    </submittedName>
</protein>
<keyword evidence="1" id="KW-1133">Transmembrane helix</keyword>
<evidence type="ECO:0000313" key="3">
    <source>
        <dbReference type="Proteomes" id="UP000286908"/>
    </source>
</evidence>
<accession>A0A433ZX40</accession>